<feature type="transmembrane region" description="Helical" evidence="1">
    <location>
        <begin position="6"/>
        <end position="29"/>
    </location>
</feature>
<dbReference type="EMBL" id="MPUH01001442">
    <property type="protein sequence ID" value="OMJ67746.1"/>
    <property type="molecule type" value="Genomic_DNA"/>
</dbReference>
<keyword evidence="1" id="KW-0812">Transmembrane</keyword>
<dbReference type="Proteomes" id="UP000187209">
    <property type="component" value="Unassembled WGS sequence"/>
</dbReference>
<keyword evidence="1" id="KW-1133">Transmembrane helix</keyword>
<accession>A0A1R2ATB3</accession>
<reference evidence="2 3" key="1">
    <citation type="submission" date="2016-11" db="EMBL/GenBank/DDBJ databases">
        <title>The macronuclear genome of Stentor coeruleus: a giant cell with tiny introns.</title>
        <authorList>
            <person name="Slabodnick M."/>
            <person name="Ruby J.G."/>
            <person name="Reiff S.B."/>
            <person name="Swart E.C."/>
            <person name="Gosai S."/>
            <person name="Prabakaran S."/>
            <person name="Witkowska E."/>
            <person name="Larue G.E."/>
            <person name="Fisher S."/>
            <person name="Freeman R.M."/>
            <person name="Gunawardena J."/>
            <person name="Chu W."/>
            <person name="Stover N.A."/>
            <person name="Gregory B.D."/>
            <person name="Nowacki M."/>
            <person name="Derisi J."/>
            <person name="Roy S.W."/>
            <person name="Marshall W.F."/>
            <person name="Sood P."/>
        </authorList>
    </citation>
    <scope>NUCLEOTIDE SEQUENCE [LARGE SCALE GENOMIC DNA]</scope>
    <source>
        <strain evidence="2">WM001</strain>
    </source>
</reference>
<dbReference type="Gene3D" id="1.20.1070.10">
    <property type="entry name" value="Rhodopsin 7-helix transmembrane proteins"/>
    <property type="match status" value="1"/>
</dbReference>
<feature type="transmembrane region" description="Helical" evidence="1">
    <location>
        <begin position="232"/>
        <end position="250"/>
    </location>
</feature>
<protein>
    <recommendedName>
        <fullName evidence="4">G-protein coupled receptors family 1 profile domain-containing protein</fullName>
    </recommendedName>
</protein>
<gene>
    <name evidence="2" type="ORF">SteCoe_35010</name>
</gene>
<feature type="transmembrane region" description="Helical" evidence="1">
    <location>
        <begin position="145"/>
        <end position="169"/>
    </location>
</feature>
<feature type="transmembrane region" description="Helical" evidence="1">
    <location>
        <begin position="107"/>
        <end position="130"/>
    </location>
</feature>
<name>A0A1R2ATB3_9CILI</name>
<evidence type="ECO:0008006" key="4">
    <source>
        <dbReference type="Google" id="ProtNLM"/>
    </source>
</evidence>
<dbReference type="SUPFAM" id="SSF81321">
    <property type="entry name" value="Family A G protein-coupled receptor-like"/>
    <property type="match status" value="1"/>
</dbReference>
<keyword evidence="3" id="KW-1185">Reference proteome</keyword>
<sequence>MHLAIRIFIIIGSCLGFISSTLVIIELCWIKYKDLASLLIFFLMITDIVMELMLPFILYLESSYGCLCSIIVGAIFKQLHKYIIFFIAYSMYHVIVKEKNISFKIIICYLIFAFTLSAFIGIVNAIILTVEINEICIMSTESNTVIYYISLIWEYFSDFVVLVSLYFFYMKIKNILKKEAENCNLKSARKRIFAKRLFGYCAIFGFYILPYLLGQILYGLGQVKNTIVFQELLWLAYSWYPLLDSMIYGFTKSFKKNIFNCIWKSPDFDTIEETLQILREENILRPRFYLDMIEESEINFIIKLMLIRLD</sequence>
<keyword evidence="1" id="KW-0472">Membrane</keyword>
<feature type="transmembrane region" description="Helical" evidence="1">
    <location>
        <begin position="197"/>
        <end position="220"/>
    </location>
</feature>
<evidence type="ECO:0000313" key="3">
    <source>
        <dbReference type="Proteomes" id="UP000187209"/>
    </source>
</evidence>
<feature type="transmembrane region" description="Helical" evidence="1">
    <location>
        <begin position="79"/>
        <end position="95"/>
    </location>
</feature>
<organism evidence="2 3">
    <name type="scientific">Stentor coeruleus</name>
    <dbReference type="NCBI Taxonomy" id="5963"/>
    <lineage>
        <taxon>Eukaryota</taxon>
        <taxon>Sar</taxon>
        <taxon>Alveolata</taxon>
        <taxon>Ciliophora</taxon>
        <taxon>Postciliodesmatophora</taxon>
        <taxon>Heterotrichea</taxon>
        <taxon>Heterotrichida</taxon>
        <taxon>Stentoridae</taxon>
        <taxon>Stentor</taxon>
    </lineage>
</organism>
<comment type="caution">
    <text evidence="2">The sequence shown here is derived from an EMBL/GenBank/DDBJ whole genome shotgun (WGS) entry which is preliminary data.</text>
</comment>
<dbReference type="AlphaFoldDB" id="A0A1R2ATB3"/>
<proteinExistence type="predicted"/>
<evidence type="ECO:0000313" key="2">
    <source>
        <dbReference type="EMBL" id="OMJ67746.1"/>
    </source>
</evidence>
<feature type="transmembrane region" description="Helical" evidence="1">
    <location>
        <begin position="36"/>
        <end position="59"/>
    </location>
</feature>
<evidence type="ECO:0000256" key="1">
    <source>
        <dbReference type="SAM" id="Phobius"/>
    </source>
</evidence>